<keyword evidence="5" id="KW-1185">Reference proteome</keyword>
<evidence type="ECO:0000256" key="2">
    <source>
        <dbReference type="SAM" id="Coils"/>
    </source>
</evidence>
<protein>
    <recommendedName>
        <fullName evidence="6">Synaptonemal complex protein 1</fullName>
    </recommendedName>
</protein>
<organism evidence="4 5">
    <name type="scientific">Trapa incisa</name>
    <dbReference type="NCBI Taxonomy" id="236973"/>
    <lineage>
        <taxon>Eukaryota</taxon>
        <taxon>Viridiplantae</taxon>
        <taxon>Streptophyta</taxon>
        <taxon>Embryophyta</taxon>
        <taxon>Tracheophyta</taxon>
        <taxon>Spermatophyta</taxon>
        <taxon>Magnoliopsida</taxon>
        <taxon>eudicotyledons</taxon>
        <taxon>Gunneridae</taxon>
        <taxon>Pentapetalae</taxon>
        <taxon>rosids</taxon>
        <taxon>malvids</taxon>
        <taxon>Myrtales</taxon>
        <taxon>Lythraceae</taxon>
        <taxon>Trapa</taxon>
    </lineage>
</organism>
<proteinExistence type="predicted"/>
<evidence type="ECO:0008006" key="6">
    <source>
        <dbReference type="Google" id="ProtNLM"/>
    </source>
</evidence>
<feature type="coiled-coil region" evidence="2">
    <location>
        <begin position="260"/>
        <end position="336"/>
    </location>
</feature>
<feature type="compositionally biased region" description="Basic and acidic residues" evidence="3">
    <location>
        <begin position="744"/>
        <end position="758"/>
    </location>
</feature>
<sequence>MQKIGFPSMKSLDQLKSLSGLSSGVRKAFSFSSRSTSDSLAMGSFANLKITAGYVGSVRLRSLLSFSITSNLLWSVRSLTEKMVKEHASIKIDLDMANTKLEKSMGLVRTLEEKLQNAFNENAKLKVKHKEDEKLWKGLESKFSSTKAFCEQLSETLQILAVQIQNAEKDKEFFKDKISTSSAALDILNQQMIELSLKLEELVQLPVTAGDKEVIDLKTQMEEGENFFRDEQNRMTDLIKEKDSIIKKNDASLEANGIAMESLNSQLSELHTQLHMKDNEIKCLMDNQEKLDEEKNDLQLSKDELVSKLASSVLEIKTLEDVVHLLTEQLVALNVQSLAFLEKNGQLNSMHESSWKLVEEKMDLTDKLSQKRYEQLLEKHFCLRAEKDVLHLANMDLNDKVIELEKAHEASTAKLSEENCVARGRIQLLETEVKNLVCKKMEAESLVAKLEENITSLSETARCSKNMTEDLLLKVSSLETQNKDNNEKFLAELQRKIEHIETLQVENQKHEQWEDMLGKKVNHLHSILEEKEQLILQHKEREKKLEDQISENQGLLTAAESKLVELGKQYDAMFESKQLELSRHLKELCQRNDQAINDIRRKYEVEKQDIIKEEKDKVEKMLGEMERKYEKQLAECREESKKNLIHVHEEHAAKVHQIEQENNRKESILKNKHNEELKLAQLHAENELRERTTMLRNEHEAQMKATRCQHDDECWRLQEELKLQKSREDRQRALLQLQWRVMSDKPQDDQEIHPRKEYSISSIKMRNSDGSKSRKQRRPRGSDEDEEQDLPLPEAAQTPVSKLLRKVQNVDTRNMASIPKHGKKRVTRREYEVEMSNGRTITKRRKTKSTVMLEDPRKHKHTISPAIGGTIKNAKAIKSASRPRARASNIGDLFSEGSLNPYTDDPYAFD</sequence>
<dbReference type="Proteomes" id="UP001345219">
    <property type="component" value="Chromosome 12"/>
</dbReference>
<comment type="caution">
    <text evidence="4">The sequence shown here is derived from an EMBL/GenBank/DDBJ whole genome shotgun (WGS) entry which is preliminary data.</text>
</comment>
<feature type="coiled-coil region" evidence="2">
    <location>
        <begin position="101"/>
        <end position="205"/>
    </location>
</feature>
<name>A0AAN7GN62_9MYRT</name>
<dbReference type="AlphaFoldDB" id="A0AAN7GN62"/>
<evidence type="ECO:0000256" key="1">
    <source>
        <dbReference type="ARBA" id="ARBA00023054"/>
    </source>
</evidence>
<dbReference type="GO" id="GO:0007131">
    <property type="term" value="P:reciprocal meiotic recombination"/>
    <property type="evidence" value="ECO:0007669"/>
    <property type="project" value="TreeGrafter"/>
</dbReference>
<accession>A0AAN7GN62</accession>
<feature type="coiled-coil region" evidence="2">
    <location>
        <begin position="596"/>
        <end position="690"/>
    </location>
</feature>
<evidence type="ECO:0000313" key="5">
    <source>
        <dbReference type="Proteomes" id="UP001345219"/>
    </source>
</evidence>
<feature type="coiled-coil region" evidence="2">
    <location>
        <begin position="426"/>
        <end position="460"/>
    </location>
</feature>
<dbReference type="PANTHER" id="PTHR23160">
    <property type="entry name" value="SYNAPTONEMAL COMPLEX PROTEIN-RELATED"/>
    <property type="match status" value="1"/>
</dbReference>
<dbReference type="EMBL" id="JAXIOK010000019">
    <property type="protein sequence ID" value="KAK4747481.1"/>
    <property type="molecule type" value="Genomic_DNA"/>
</dbReference>
<gene>
    <name evidence="4" type="ORF">SAY87_014067</name>
</gene>
<feature type="region of interest" description="Disordered" evidence="3">
    <location>
        <begin position="879"/>
        <end position="910"/>
    </location>
</feature>
<evidence type="ECO:0000256" key="3">
    <source>
        <dbReference type="SAM" id="MobiDB-lite"/>
    </source>
</evidence>
<keyword evidence="1 2" id="KW-0175">Coiled coil</keyword>
<feature type="region of interest" description="Disordered" evidence="3">
    <location>
        <begin position="843"/>
        <end position="864"/>
    </location>
</feature>
<reference evidence="4 5" key="1">
    <citation type="journal article" date="2023" name="Hortic Res">
        <title>Pangenome of water caltrop reveals structural variations and asymmetric subgenome divergence after allopolyploidization.</title>
        <authorList>
            <person name="Zhang X."/>
            <person name="Chen Y."/>
            <person name="Wang L."/>
            <person name="Yuan Y."/>
            <person name="Fang M."/>
            <person name="Shi L."/>
            <person name="Lu R."/>
            <person name="Comes H.P."/>
            <person name="Ma Y."/>
            <person name="Chen Y."/>
            <person name="Huang G."/>
            <person name="Zhou Y."/>
            <person name="Zheng Z."/>
            <person name="Qiu Y."/>
        </authorList>
    </citation>
    <scope>NUCLEOTIDE SEQUENCE [LARGE SCALE GENOMIC DNA]</scope>
    <source>
        <tissue evidence="4">Roots</tissue>
    </source>
</reference>
<dbReference type="PANTHER" id="PTHR23160:SF3">
    <property type="entry name" value="SYNAPTONEMAL COMPLEX PROTEIN 1-RELATED"/>
    <property type="match status" value="1"/>
</dbReference>
<evidence type="ECO:0000313" key="4">
    <source>
        <dbReference type="EMBL" id="KAK4747481.1"/>
    </source>
</evidence>
<feature type="region of interest" description="Disordered" evidence="3">
    <location>
        <begin position="744"/>
        <end position="801"/>
    </location>
</feature>